<comment type="similarity">
    <text evidence="5">Belongs to the methyl-accepting chemotaxis (MCP) protein family.</text>
</comment>
<comment type="subcellular location">
    <subcellularLocation>
        <location evidence="1">Cell membrane</location>
    </subcellularLocation>
</comment>
<dbReference type="Pfam" id="PF00672">
    <property type="entry name" value="HAMP"/>
    <property type="match status" value="1"/>
</dbReference>
<dbReference type="PROSITE" id="PS50885">
    <property type="entry name" value="HAMP"/>
    <property type="match status" value="1"/>
</dbReference>
<dbReference type="Proteomes" id="UP001057134">
    <property type="component" value="Chromosome"/>
</dbReference>
<sequence>MRFTIGNKILTGFLAIALLLGLISTLSHYYLEKVDNSYSDLVDRREKILSNSKDMRAETLQQMSSLRDYLLSPNQDGLDRFNQAHNNLTELMNSTLKMVKRDVDKDNINKLYELNQQFKQEADQVIALMETDKEAAAKAASAVIQIGRDIESRAKEIADGQQQLVDEGSAENSALVASVKKVIAVISVIAFLMAVLIGFVISRFISKPIVFIANAAKQIALGNLTLNQIKARTRDEVGDLADSFNQMVRNLRELIAQTADGAEHVAASSEELTASAQQTNVAAEQIASAIQEVAAGSDKQVQSVKESVHIVNEMSVGAQQIAVNAHSVSSSASDAAEKSLEGNHAIQRVIDQMSSIHQTIEDLSEVIHGLETRSQDIGDTVKMISDIAAQTNLLALNASIEASRAGEQGRGFAVVASEIRKLAEQSSKSSDQITGLVSVIQQDTHAAMQSMRSSIKEVDEGILVVHTAGISFQHIDRSVQKVLTQIQEVAAAAEQMYASTDHVSNSMIFISNTVEESALGIQQASASTEEQLASMEEVFSSAASLSQMAEQLQNQIARFRV</sequence>
<evidence type="ECO:0000313" key="10">
    <source>
        <dbReference type="EMBL" id="UQZ81721.1"/>
    </source>
</evidence>
<evidence type="ECO:0000256" key="4">
    <source>
        <dbReference type="ARBA" id="ARBA00023224"/>
    </source>
</evidence>
<keyword evidence="3 7" id="KW-0472">Membrane</keyword>
<feature type="transmembrane region" description="Helical" evidence="7">
    <location>
        <begin position="182"/>
        <end position="201"/>
    </location>
</feature>
<evidence type="ECO:0000259" key="9">
    <source>
        <dbReference type="PROSITE" id="PS50885"/>
    </source>
</evidence>
<evidence type="ECO:0000256" key="1">
    <source>
        <dbReference type="ARBA" id="ARBA00004236"/>
    </source>
</evidence>
<organism evidence="10 11">
    <name type="scientific">Paenibacillus konkukensis</name>
    <dbReference type="NCBI Taxonomy" id="2020716"/>
    <lineage>
        <taxon>Bacteria</taxon>
        <taxon>Bacillati</taxon>
        <taxon>Bacillota</taxon>
        <taxon>Bacilli</taxon>
        <taxon>Bacillales</taxon>
        <taxon>Paenibacillaceae</taxon>
        <taxon>Paenibacillus</taxon>
    </lineage>
</organism>
<evidence type="ECO:0000259" key="8">
    <source>
        <dbReference type="PROSITE" id="PS50111"/>
    </source>
</evidence>
<dbReference type="Gene3D" id="6.10.340.10">
    <property type="match status" value="1"/>
</dbReference>
<dbReference type="RefSeq" id="WP_249863931.1">
    <property type="nucleotide sequence ID" value="NZ_CP027059.1"/>
</dbReference>
<dbReference type="InterPro" id="IPR024478">
    <property type="entry name" value="HlyB_4HB_MCP"/>
</dbReference>
<dbReference type="PRINTS" id="PR00260">
    <property type="entry name" value="CHEMTRNSDUCR"/>
</dbReference>
<keyword evidence="4 6" id="KW-0807">Transducer</keyword>
<keyword evidence="11" id="KW-1185">Reference proteome</keyword>
<feature type="domain" description="HAMP" evidence="9">
    <location>
        <begin position="203"/>
        <end position="256"/>
    </location>
</feature>
<dbReference type="SMART" id="SM00304">
    <property type="entry name" value="HAMP"/>
    <property type="match status" value="1"/>
</dbReference>
<reference evidence="10" key="2">
    <citation type="journal article" date="2021" name="J Anim Sci Technol">
        <title>Complete genome sequence of Paenibacillus konkukensis sp. nov. SK3146 as a potential probiotic strain.</title>
        <authorList>
            <person name="Jung H.I."/>
            <person name="Park S."/>
            <person name="Niu K.M."/>
            <person name="Lee S.W."/>
            <person name="Kothari D."/>
            <person name="Yi K.J."/>
            <person name="Kim S.K."/>
        </authorList>
    </citation>
    <scope>NUCLEOTIDE SEQUENCE</scope>
    <source>
        <strain evidence="10">SK3146</strain>
    </source>
</reference>
<proteinExistence type="inferred from homology"/>
<dbReference type="PROSITE" id="PS50111">
    <property type="entry name" value="CHEMOTAXIS_TRANSDUC_2"/>
    <property type="match status" value="1"/>
</dbReference>
<dbReference type="Pfam" id="PF00015">
    <property type="entry name" value="MCPsignal"/>
    <property type="match status" value="1"/>
</dbReference>
<dbReference type="PANTHER" id="PTHR32089:SF112">
    <property type="entry name" value="LYSOZYME-LIKE PROTEIN-RELATED"/>
    <property type="match status" value="1"/>
</dbReference>
<reference evidence="10" key="1">
    <citation type="submission" date="2018-02" db="EMBL/GenBank/DDBJ databases">
        <authorList>
            <person name="Kim S.-K."/>
            <person name="Jung H.-I."/>
            <person name="Lee S.-W."/>
        </authorList>
    </citation>
    <scope>NUCLEOTIDE SEQUENCE</scope>
    <source>
        <strain evidence="10">SK3146</strain>
    </source>
</reference>
<dbReference type="PANTHER" id="PTHR32089">
    <property type="entry name" value="METHYL-ACCEPTING CHEMOTAXIS PROTEIN MCPB"/>
    <property type="match status" value="1"/>
</dbReference>
<dbReference type="InterPro" id="IPR004090">
    <property type="entry name" value="Chemotax_Me-accpt_rcpt"/>
</dbReference>
<evidence type="ECO:0000256" key="2">
    <source>
        <dbReference type="ARBA" id="ARBA00022475"/>
    </source>
</evidence>
<dbReference type="SMART" id="SM00283">
    <property type="entry name" value="MA"/>
    <property type="match status" value="1"/>
</dbReference>
<keyword evidence="2" id="KW-1003">Cell membrane</keyword>
<protein>
    <submittedName>
        <fullName evidence="10">Methyl-accepting chemotaxis protein McpB</fullName>
    </submittedName>
</protein>
<dbReference type="CDD" id="cd11386">
    <property type="entry name" value="MCP_signal"/>
    <property type="match status" value="1"/>
</dbReference>
<dbReference type="SUPFAM" id="SSF58104">
    <property type="entry name" value="Methyl-accepting chemotaxis protein (MCP) signaling domain"/>
    <property type="match status" value="1"/>
</dbReference>
<keyword evidence="7" id="KW-1133">Transmembrane helix</keyword>
<dbReference type="Gene3D" id="1.10.287.950">
    <property type="entry name" value="Methyl-accepting chemotaxis protein"/>
    <property type="match status" value="1"/>
</dbReference>
<evidence type="ECO:0000256" key="7">
    <source>
        <dbReference type="SAM" id="Phobius"/>
    </source>
</evidence>
<dbReference type="InterPro" id="IPR003660">
    <property type="entry name" value="HAMP_dom"/>
</dbReference>
<evidence type="ECO:0000256" key="6">
    <source>
        <dbReference type="PROSITE-ProRule" id="PRU00284"/>
    </source>
</evidence>
<dbReference type="InterPro" id="IPR004089">
    <property type="entry name" value="MCPsignal_dom"/>
</dbReference>
<evidence type="ECO:0000256" key="5">
    <source>
        <dbReference type="ARBA" id="ARBA00029447"/>
    </source>
</evidence>
<evidence type="ECO:0000256" key="3">
    <source>
        <dbReference type="ARBA" id="ARBA00023136"/>
    </source>
</evidence>
<dbReference type="EMBL" id="CP027059">
    <property type="protein sequence ID" value="UQZ81721.1"/>
    <property type="molecule type" value="Genomic_DNA"/>
</dbReference>
<name>A0ABY4RH04_9BACL</name>
<accession>A0ABY4RH04</accession>
<dbReference type="CDD" id="cd06225">
    <property type="entry name" value="HAMP"/>
    <property type="match status" value="1"/>
</dbReference>
<evidence type="ECO:0000313" key="11">
    <source>
        <dbReference type="Proteomes" id="UP001057134"/>
    </source>
</evidence>
<dbReference type="Pfam" id="PF12729">
    <property type="entry name" value="4HB_MCP_1"/>
    <property type="match status" value="1"/>
</dbReference>
<keyword evidence="7" id="KW-0812">Transmembrane</keyword>
<feature type="domain" description="Methyl-accepting transducer" evidence="8">
    <location>
        <begin position="275"/>
        <end position="511"/>
    </location>
</feature>
<gene>
    <name evidence="10" type="primary">mcpB_1</name>
    <name evidence="10" type="ORF">SK3146_00877</name>
</gene>